<dbReference type="InterPro" id="IPR029056">
    <property type="entry name" value="Ribokinase-like"/>
</dbReference>
<evidence type="ECO:0000256" key="12">
    <source>
        <dbReference type="ARBA" id="ARBA00023239"/>
    </source>
</evidence>
<gene>
    <name evidence="18" type="primary">nnrE</name>
    <name evidence="17" type="synonym">nnrD</name>
    <name evidence="22" type="ORF">H2O64_08465</name>
</gene>
<dbReference type="EC" id="4.2.1.136" evidence="19"/>
<dbReference type="PANTHER" id="PTHR12592">
    <property type="entry name" value="ATP-DEPENDENT (S)-NAD(P)H-HYDRATE DEHYDRATASE FAMILY MEMBER"/>
    <property type="match status" value="1"/>
</dbReference>
<comment type="catalytic activity">
    <reaction evidence="15 17 19">
        <text>(6S)-NADHX + ADP = AMP + phosphate + NADH + H(+)</text>
        <dbReference type="Rhea" id="RHEA:32223"/>
        <dbReference type="ChEBI" id="CHEBI:15378"/>
        <dbReference type="ChEBI" id="CHEBI:43474"/>
        <dbReference type="ChEBI" id="CHEBI:57945"/>
        <dbReference type="ChEBI" id="CHEBI:64074"/>
        <dbReference type="ChEBI" id="CHEBI:456215"/>
        <dbReference type="ChEBI" id="CHEBI:456216"/>
        <dbReference type="EC" id="4.2.1.136"/>
    </reaction>
</comment>
<feature type="binding site" evidence="18">
    <location>
        <begin position="58"/>
        <end position="62"/>
    </location>
    <ligand>
        <name>(6S)-NADPHX</name>
        <dbReference type="ChEBI" id="CHEBI:64076"/>
    </ligand>
</feature>
<protein>
    <recommendedName>
        <fullName evidence="19">Bifunctional NAD(P)H-hydrate repair enzyme</fullName>
    </recommendedName>
    <alternativeName>
        <fullName evidence="19">Nicotinamide nucleotide repair protein</fullName>
    </alternativeName>
    <domain>
        <recommendedName>
            <fullName evidence="19">ADP-dependent (S)-NAD(P)H-hydrate dehydratase</fullName>
            <ecNumber evidence="19">4.2.1.136</ecNumber>
        </recommendedName>
        <alternativeName>
            <fullName evidence="19">ADP-dependent NAD(P)HX dehydratase</fullName>
        </alternativeName>
    </domain>
    <domain>
        <recommendedName>
            <fullName evidence="19">NAD(P)H-hydrate epimerase</fullName>
            <ecNumber evidence="19">5.1.99.6</ecNumber>
        </recommendedName>
    </domain>
</protein>
<evidence type="ECO:0000256" key="15">
    <source>
        <dbReference type="ARBA" id="ARBA00048238"/>
    </source>
</evidence>
<feature type="binding site" evidence="17">
    <location>
        <position position="325"/>
    </location>
    <ligand>
        <name>(6S)-NADPHX</name>
        <dbReference type="ChEBI" id="CHEBI:64076"/>
    </ligand>
</feature>
<evidence type="ECO:0000256" key="9">
    <source>
        <dbReference type="ARBA" id="ARBA00022958"/>
    </source>
</evidence>
<feature type="binding site" evidence="18">
    <location>
        <position position="162"/>
    </location>
    <ligand>
        <name>K(+)</name>
        <dbReference type="ChEBI" id="CHEBI:29103"/>
    </ligand>
</feature>
<dbReference type="RefSeq" id="WP_187561751.1">
    <property type="nucleotide sequence ID" value="NZ_JACGWS010000004.1"/>
</dbReference>
<comment type="cofactor">
    <cofactor evidence="17">
        <name>Mg(2+)</name>
        <dbReference type="ChEBI" id="CHEBI:18420"/>
    </cofactor>
</comment>
<evidence type="ECO:0000256" key="2">
    <source>
        <dbReference type="ARBA" id="ARBA00000909"/>
    </source>
</evidence>
<feature type="binding site" evidence="17">
    <location>
        <begin position="411"/>
        <end position="415"/>
    </location>
    <ligand>
        <name>AMP</name>
        <dbReference type="ChEBI" id="CHEBI:456215"/>
    </ligand>
</feature>
<dbReference type="InterPro" id="IPR030677">
    <property type="entry name" value="Nnr"/>
</dbReference>
<feature type="binding site" evidence="17">
    <location>
        <position position="439"/>
    </location>
    <ligand>
        <name>AMP</name>
        <dbReference type="ChEBI" id="CHEBI:456215"/>
    </ligand>
</feature>
<accession>A0ABR7Q8L7</accession>
<evidence type="ECO:0000256" key="14">
    <source>
        <dbReference type="ARBA" id="ARBA00025153"/>
    </source>
</evidence>
<dbReference type="Proteomes" id="UP000619238">
    <property type="component" value="Unassembled WGS sequence"/>
</dbReference>
<evidence type="ECO:0000256" key="11">
    <source>
        <dbReference type="ARBA" id="ARBA00023235"/>
    </source>
</evidence>
<dbReference type="PROSITE" id="PS51385">
    <property type="entry name" value="YJEF_N"/>
    <property type="match status" value="1"/>
</dbReference>
<feature type="binding site" evidence="18">
    <location>
        <begin position="130"/>
        <end position="136"/>
    </location>
    <ligand>
        <name>(6S)-NADPHX</name>
        <dbReference type="ChEBI" id="CHEBI:64076"/>
    </ligand>
</feature>
<comment type="function">
    <text evidence="17">Catalyzes the dehydration of the S-form of NAD(P)HX at the expense of ADP, which is converted to AMP. Together with NAD(P)HX epimerase, which catalyzes the epimerization of the S- and R-forms, the enzyme allows the repair of both epimers of NAD(P)HX, a damaged form of NAD(P)H that is a result of enzymatic or heat-dependent hydration.</text>
</comment>
<evidence type="ECO:0000259" key="21">
    <source>
        <dbReference type="PROSITE" id="PS51385"/>
    </source>
</evidence>
<evidence type="ECO:0000256" key="3">
    <source>
        <dbReference type="ARBA" id="ARBA00006001"/>
    </source>
</evidence>
<keyword evidence="9 18" id="KW-0630">Potassium</keyword>
<reference evidence="22 23" key="1">
    <citation type="submission" date="2020-07" db="EMBL/GenBank/DDBJ databases">
        <title>Description of Kordia aestuariivivens sp. nov., isolated from a tidal flat.</title>
        <authorList>
            <person name="Park S."/>
            <person name="Yoon J.-H."/>
        </authorList>
    </citation>
    <scope>NUCLEOTIDE SEQUENCE [LARGE SCALE GENOMIC DNA]</scope>
    <source>
        <strain evidence="22 23">YSTF-M3</strain>
    </source>
</reference>
<evidence type="ECO:0000256" key="8">
    <source>
        <dbReference type="ARBA" id="ARBA00022857"/>
    </source>
</evidence>
<keyword evidence="6 17" id="KW-0547">Nucleotide-binding</keyword>
<dbReference type="PROSITE" id="PS51383">
    <property type="entry name" value="YJEF_C_3"/>
    <property type="match status" value="1"/>
</dbReference>
<comment type="function">
    <text evidence="18">Catalyzes the epimerization of the S- and R-forms of NAD(P)HX, a damaged form of NAD(P)H that is a result of enzymatic or heat-dependent hydration. This is a prerequisite for the S-specific NAD(P)H-hydrate dehydratase to allow the repair of both epimers of NAD(P)HX.</text>
</comment>
<comment type="catalytic activity">
    <reaction evidence="16 17 19">
        <text>(6S)-NADPHX + ADP = AMP + phosphate + NADPH + H(+)</text>
        <dbReference type="Rhea" id="RHEA:32235"/>
        <dbReference type="ChEBI" id="CHEBI:15378"/>
        <dbReference type="ChEBI" id="CHEBI:43474"/>
        <dbReference type="ChEBI" id="CHEBI:57783"/>
        <dbReference type="ChEBI" id="CHEBI:64076"/>
        <dbReference type="ChEBI" id="CHEBI:456215"/>
        <dbReference type="ChEBI" id="CHEBI:456216"/>
        <dbReference type="EC" id="4.2.1.136"/>
    </reaction>
</comment>
<evidence type="ECO:0000256" key="13">
    <source>
        <dbReference type="ARBA" id="ARBA00023268"/>
    </source>
</evidence>
<dbReference type="SUPFAM" id="SSF64153">
    <property type="entry name" value="YjeF N-terminal domain-like"/>
    <property type="match status" value="1"/>
</dbReference>
<comment type="similarity">
    <text evidence="4 19">In the C-terminal section; belongs to the NnrD/CARKD family.</text>
</comment>
<dbReference type="InterPro" id="IPR004443">
    <property type="entry name" value="YjeF_N_dom"/>
</dbReference>
<comment type="similarity">
    <text evidence="3 19">In the N-terminal section; belongs to the NnrE/AIBP family.</text>
</comment>
<evidence type="ECO:0000313" key="23">
    <source>
        <dbReference type="Proteomes" id="UP000619238"/>
    </source>
</evidence>
<evidence type="ECO:0000256" key="4">
    <source>
        <dbReference type="ARBA" id="ARBA00009524"/>
    </source>
</evidence>
<feature type="binding site" evidence="18">
    <location>
        <position position="126"/>
    </location>
    <ligand>
        <name>K(+)</name>
        <dbReference type="ChEBI" id="CHEBI:29103"/>
    </ligand>
</feature>
<comment type="catalytic activity">
    <reaction evidence="1 18 19">
        <text>(6R)-NADHX = (6S)-NADHX</text>
        <dbReference type="Rhea" id="RHEA:32215"/>
        <dbReference type="ChEBI" id="CHEBI:64074"/>
        <dbReference type="ChEBI" id="CHEBI:64075"/>
        <dbReference type="EC" id="5.1.99.6"/>
    </reaction>
</comment>
<dbReference type="NCBIfam" id="TIGR00196">
    <property type="entry name" value="yjeF_cterm"/>
    <property type="match status" value="1"/>
</dbReference>
<dbReference type="EMBL" id="JACGWS010000004">
    <property type="protein sequence ID" value="MBC8754701.1"/>
    <property type="molecule type" value="Genomic_DNA"/>
</dbReference>
<dbReference type="PANTHER" id="PTHR12592:SF0">
    <property type="entry name" value="ATP-DEPENDENT (S)-NAD(P)H-HYDRATE DEHYDRATASE"/>
    <property type="match status" value="1"/>
</dbReference>
<keyword evidence="12 17" id="KW-0456">Lyase</keyword>
<comment type="similarity">
    <text evidence="17">Belongs to the NnrD/CARKD family.</text>
</comment>
<feature type="binding site" evidence="17">
    <location>
        <position position="376"/>
    </location>
    <ligand>
        <name>(6S)-NADPHX</name>
        <dbReference type="ChEBI" id="CHEBI:64076"/>
    </ligand>
</feature>
<evidence type="ECO:0000259" key="20">
    <source>
        <dbReference type="PROSITE" id="PS51383"/>
    </source>
</evidence>
<evidence type="ECO:0000313" key="22">
    <source>
        <dbReference type="EMBL" id="MBC8754701.1"/>
    </source>
</evidence>
<organism evidence="22 23">
    <name type="scientific">Kordia aestuariivivens</name>
    <dbReference type="NCBI Taxonomy" id="2759037"/>
    <lineage>
        <taxon>Bacteria</taxon>
        <taxon>Pseudomonadati</taxon>
        <taxon>Bacteroidota</taxon>
        <taxon>Flavobacteriia</taxon>
        <taxon>Flavobacteriales</taxon>
        <taxon>Flavobacteriaceae</taxon>
        <taxon>Kordia</taxon>
    </lineage>
</organism>
<evidence type="ECO:0000256" key="7">
    <source>
        <dbReference type="ARBA" id="ARBA00022840"/>
    </source>
</evidence>
<keyword evidence="5 18" id="KW-0479">Metal-binding</keyword>
<proteinExistence type="inferred from homology"/>
<dbReference type="InterPro" id="IPR036652">
    <property type="entry name" value="YjeF_N_dom_sf"/>
</dbReference>
<evidence type="ECO:0000256" key="19">
    <source>
        <dbReference type="PIRNR" id="PIRNR017184"/>
    </source>
</evidence>
<dbReference type="InterPro" id="IPR017953">
    <property type="entry name" value="Carbohydrate_kinase_pred_CS"/>
</dbReference>
<keyword evidence="13" id="KW-0511">Multifunctional enzyme</keyword>
<dbReference type="EC" id="5.1.99.6" evidence="19"/>
<dbReference type="Gene3D" id="3.40.50.10260">
    <property type="entry name" value="YjeF N-terminal domain"/>
    <property type="match status" value="1"/>
</dbReference>
<dbReference type="Pfam" id="PF03853">
    <property type="entry name" value="YjeF_N"/>
    <property type="match status" value="1"/>
</dbReference>
<sequence>MKIYSADQIYEAINSTIEKNNTTSNELMEFAGTQLFDWFHTRMQGAQVPIHIYCGIGNNGGSGLVLGRKLLHHGYNVHVYIVNFSDKRTKDFLINYDRIKEFKVWPRLLSSGEDFPEMDKEDIVVDAIFGIGLNRETSDWVKNLIKYINASDAYTVSLDVPSGLYPNDAPEDKEAVIESNFTLTFQAPKLSFFLPETGVYMQRWEAIDVGLDPEYLQTTNTEVQLIDTLEVLPLYIPREKYAHKGTYGHSLIIGGSFGKMGAVTLASSACLRVGTGLITAYIPECGYTILQTSLPEAMVICDEGEKNIAKIQYAIEPKSIGMGIGMGTDAVTVKALKAFLKTNTTPLIIDADALNILATNKTLLKSVPKGSILTPHPKELERLIGEWTDDFDKIEKTKAFAKKYDAVVIIKGANTITIYDNHLYINNTGNPGMATAGSGDVLTGMLTGLISQGYDALTAAIFGVYLHGKAGDIALTGLGYQALTASDIIDHIGDAYLDLFKEPEEPSAEAEENR</sequence>
<evidence type="ECO:0000256" key="17">
    <source>
        <dbReference type="HAMAP-Rule" id="MF_01965"/>
    </source>
</evidence>
<comment type="cofactor">
    <cofactor evidence="18 19">
        <name>K(+)</name>
        <dbReference type="ChEBI" id="CHEBI:29103"/>
    </cofactor>
    <text evidence="18 19">Binds 1 potassium ion per subunit.</text>
</comment>
<feature type="binding site" evidence="17">
    <location>
        <position position="262"/>
    </location>
    <ligand>
        <name>(6S)-NADPHX</name>
        <dbReference type="ChEBI" id="CHEBI:64076"/>
    </ligand>
</feature>
<feature type="domain" description="YjeF N-terminal" evidence="21">
    <location>
        <begin position="9"/>
        <end position="217"/>
    </location>
</feature>
<keyword evidence="7 17" id="KW-0067">ATP-binding</keyword>
<feature type="domain" description="YjeF C-terminal" evidence="20">
    <location>
        <begin position="227"/>
        <end position="499"/>
    </location>
</feature>
<comment type="similarity">
    <text evidence="18">Belongs to the NnrE/AIBP family.</text>
</comment>
<feature type="binding site" evidence="18">
    <location>
        <position position="159"/>
    </location>
    <ligand>
        <name>(6S)-NADPHX</name>
        <dbReference type="ChEBI" id="CHEBI:64076"/>
    </ligand>
</feature>
<evidence type="ECO:0000256" key="1">
    <source>
        <dbReference type="ARBA" id="ARBA00000013"/>
    </source>
</evidence>
<dbReference type="PIRSF" id="PIRSF017184">
    <property type="entry name" value="Nnr"/>
    <property type="match status" value="1"/>
</dbReference>
<dbReference type="InterPro" id="IPR000631">
    <property type="entry name" value="CARKD"/>
</dbReference>
<feature type="binding site" evidence="17">
    <location>
        <position position="440"/>
    </location>
    <ligand>
        <name>(6S)-NADPHX</name>
        <dbReference type="ChEBI" id="CHEBI:64076"/>
    </ligand>
</feature>
<comment type="catalytic activity">
    <reaction evidence="2 18 19">
        <text>(6R)-NADPHX = (6S)-NADPHX</text>
        <dbReference type="Rhea" id="RHEA:32227"/>
        <dbReference type="ChEBI" id="CHEBI:64076"/>
        <dbReference type="ChEBI" id="CHEBI:64077"/>
        <dbReference type="EC" id="5.1.99.6"/>
    </reaction>
</comment>
<keyword evidence="8 17" id="KW-0521">NADP</keyword>
<dbReference type="SUPFAM" id="SSF53613">
    <property type="entry name" value="Ribokinase-like"/>
    <property type="match status" value="1"/>
</dbReference>
<evidence type="ECO:0000256" key="10">
    <source>
        <dbReference type="ARBA" id="ARBA00023027"/>
    </source>
</evidence>
<dbReference type="CDD" id="cd01171">
    <property type="entry name" value="YXKO-related"/>
    <property type="match status" value="1"/>
</dbReference>
<dbReference type="NCBIfam" id="TIGR00197">
    <property type="entry name" value="yjeF_nterm"/>
    <property type="match status" value="1"/>
</dbReference>
<evidence type="ECO:0000256" key="6">
    <source>
        <dbReference type="ARBA" id="ARBA00022741"/>
    </source>
</evidence>
<evidence type="ECO:0000256" key="18">
    <source>
        <dbReference type="HAMAP-Rule" id="MF_01966"/>
    </source>
</evidence>
<keyword evidence="11 18" id="KW-0413">Isomerase</keyword>
<name>A0ABR7Q8L7_9FLAO</name>
<dbReference type="HAMAP" id="MF_01965">
    <property type="entry name" value="NADHX_dehydratase"/>
    <property type="match status" value="1"/>
</dbReference>
<dbReference type="Pfam" id="PF01256">
    <property type="entry name" value="Carb_kinase"/>
    <property type="match status" value="1"/>
</dbReference>
<keyword evidence="23" id="KW-1185">Reference proteome</keyword>
<comment type="caution">
    <text evidence="18">Lacks conserved residue(s) required for the propagation of feature annotation.</text>
</comment>
<comment type="subunit">
    <text evidence="17">Homotetramer.</text>
</comment>
<comment type="function">
    <text evidence="14 19">Bifunctional enzyme that catalyzes the epimerization of the S- and R-forms of NAD(P)HX and the dehydration of the S-form of NAD(P)HX at the expense of ADP, which is converted to AMP. This allows the repair of both epimers of NAD(P)HX, a damaged form of NAD(P)H that is a result of enzymatic or heat-dependent hydration.</text>
</comment>
<evidence type="ECO:0000256" key="16">
    <source>
        <dbReference type="ARBA" id="ARBA00049209"/>
    </source>
</evidence>
<dbReference type="PROSITE" id="PS01050">
    <property type="entry name" value="YJEF_C_2"/>
    <property type="match status" value="1"/>
</dbReference>
<dbReference type="HAMAP" id="MF_01966">
    <property type="entry name" value="NADHX_epimerase"/>
    <property type="match status" value="1"/>
</dbReference>
<keyword evidence="10 17" id="KW-0520">NAD</keyword>
<evidence type="ECO:0000256" key="5">
    <source>
        <dbReference type="ARBA" id="ARBA00022723"/>
    </source>
</evidence>
<feature type="binding site" evidence="18">
    <location>
        <position position="59"/>
    </location>
    <ligand>
        <name>K(+)</name>
        <dbReference type="ChEBI" id="CHEBI:29103"/>
    </ligand>
</feature>
<comment type="caution">
    <text evidence="22">The sequence shown here is derived from an EMBL/GenBank/DDBJ whole genome shotgun (WGS) entry which is preliminary data.</text>
</comment>
<dbReference type="Gene3D" id="3.40.1190.20">
    <property type="match status" value="1"/>
</dbReference>